<dbReference type="EMBL" id="KB446536">
    <property type="protein sequence ID" value="EME47394.1"/>
    <property type="molecule type" value="Genomic_DNA"/>
</dbReference>
<sequence>MASNPIEYLMHQVCEIIDLTLDDEDAPQPKRLRHVAASPQQYVHGSSELRARFMASDLPTITQPDPFWPGYLGTTRKASSVLNPAQTTAGQHLSTACSATTFCCSSQTDAICTRSFKPIAAF</sequence>
<dbReference type="AlphaFoldDB" id="N1PYS0"/>
<dbReference type="Proteomes" id="UP000016933">
    <property type="component" value="Unassembled WGS sequence"/>
</dbReference>
<accession>N1PYS0</accession>
<evidence type="ECO:0000313" key="2">
    <source>
        <dbReference type="Proteomes" id="UP000016933"/>
    </source>
</evidence>
<organism evidence="1 2">
    <name type="scientific">Dothistroma septosporum (strain NZE10 / CBS 128990)</name>
    <name type="common">Red band needle blight fungus</name>
    <name type="synonym">Mycosphaerella pini</name>
    <dbReference type="NCBI Taxonomy" id="675120"/>
    <lineage>
        <taxon>Eukaryota</taxon>
        <taxon>Fungi</taxon>
        <taxon>Dikarya</taxon>
        <taxon>Ascomycota</taxon>
        <taxon>Pezizomycotina</taxon>
        <taxon>Dothideomycetes</taxon>
        <taxon>Dothideomycetidae</taxon>
        <taxon>Mycosphaerellales</taxon>
        <taxon>Mycosphaerellaceae</taxon>
        <taxon>Dothistroma</taxon>
    </lineage>
</organism>
<reference evidence="1 2" key="2">
    <citation type="journal article" date="2012" name="PLoS Pathog.">
        <title>Diverse lifestyles and strategies of plant pathogenesis encoded in the genomes of eighteen Dothideomycetes fungi.</title>
        <authorList>
            <person name="Ohm R.A."/>
            <person name="Feau N."/>
            <person name="Henrissat B."/>
            <person name="Schoch C.L."/>
            <person name="Horwitz B.A."/>
            <person name="Barry K.W."/>
            <person name="Condon B.J."/>
            <person name="Copeland A.C."/>
            <person name="Dhillon B."/>
            <person name="Glaser F."/>
            <person name="Hesse C.N."/>
            <person name="Kosti I."/>
            <person name="LaButti K."/>
            <person name="Lindquist E.A."/>
            <person name="Lucas S."/>
            <person name="Salamov A.A."/>
            <person name="Bradshaw R.E."/>
            <person name="Ciuffetti L."/>
            <person name="Hamelin R.C."/>
            <person name="Kema G.H.J."/>
            <person name="Lawrence C."/>
            <person name="Scott J.A."/>
            <person name="Spatafora J.W."/>
            <person name="Turgeon B.G."/>
            <person name="de Wit P.J.G.M."/>
            <person name="Zhong S."/>
            <person name="Goodwin S.B."/>
            <person name="Grigoriev I.V."/>
        </authorList>
    </citation>
    <scope>NUCLEOTIDE SEQUENCE [LARGE SCALE GENOMIC DNA]</scope>
    <source>
        <strain evidence="2">NZE10 / CBS 128990</strain>
    </source>
</reference>
<protein>
    <submittedName>
        <fullName evidence="1">Uncharacterized protein</fullName>
    </submittedName>
</protein>
<dbReference type="HOGENOM" id="CLU_2026678_0_0_1"/>
<reference evidence="2" key="1">
    <citation type="journal article" date="2012" name="PLoS Genet.">
        <title>The genomes of the fungal plant pathogens Cladosporium fulvum and Dothistroma septosporum reveal adaptation to different hosts and lifestyles but also signatures of common ancestry.</title>
        <authorList>
            <person name="de Wit P.J.G.M."/>
            <person name="van der Burgt A."/>
            <person name="Oekmen B."/>
            <person name="Stergiopoulos I."/>
            <person name="Abd-Elsalam K.A."/>
            <person name="Aerts A.L."/>
            <person name="Bahkali A.H."/>
            <person name="Beenen H.G."/>
            <person name="Chettri P."/>
            <person name="Cox M.P."/>
            <person name="Datema E."/>
            <person name="de Vries R.P."/>
            <person name="Dhillon B."/>
            <person name="Ganley A.R."/>
            <person name="Griffiths S.A."/>
            <person name="Guo Y."/>
            <person name="Hamelin R.C."/>
            <person name="Henrissat B."/>
            <person name="Kabir M.S."/>
            <person name="Jashni M.K."/>
            <person name="Kema G."/>
            <person name="Klaubauf S."/>
            <person name="Lapidus A."/>
            <person name="Levasseur A."/>
            <person name="Lindquist E."/>
            <person name="Mehrabi R."/>
            <person name="Ohm R.A."/>
            <person name="Owen T.J."/>
            <person name="Salamov A."/>
            <person name="Schwelm A."/>
            <person name="Schijlen E."/>
            <person name="Sun H."/>
            <person name="van den Burg H.A."/>
            <person name="van Ham R.C.H.J."/>
            <person name="Zhang S."/>
            <person name="Goodwin S.B."/>
            <person name="Grigoriev I.V."/>
            <person name="Collemare J."/>
            <person name="Bradshaw R.E."/>
        </authorList>
    </citation>
    <scope>NUCLEOTIDE SEQUENCE [LARGE SCALE GENOMIC DNA]</scope>
    <source>
        <strain evidence="2">NZE10 / CBS 128990</strain>
    </source>
</reference>
<proteinExistence type="predicted"/>
<name>N1PYS0_DOTSN</name>
<evidence type="ECO:0000313" key="1">
    <source>
        <dbReference type="EMBL" id="EME47394.1"/>
    </source>
</evidence>
<keyword evidence="2" id="KW-1185">Reference proteome</keyword>
<gene>
    <name evidence="1" type="ORF">DOTSEDRAFT_21181</name>
</gene>